<sequence length="117" mass="12190">RLGPDAKGGARRRGGGRGAEERKRHPCRCPSLVSPSLGLPWEAFVATAGCAPKLWPESAAREEARRVEQRHRFLLSRSPGGGRRPAAAAEPGRSAGGSERAVGTRGPAAEPSEDGSG</sequence>
<feature type="region of interest" description="Disordered" evidence="1">
    <location>
        <begin position="59"/>
        <end position="117"/>
    </location>
</feature>
<feature type="compositionally biased region" description="Low complexity" evidence="1">
    <location>
        <begin position="84"/>
        <end position="99"/>
    </location>
</feature>
<feature type="compositionally biased region" description="Basic and acidic residues" evidence="1">
    <location>
        <begin position="59"/>
        <end position="71"/>
    </location>
</feature>
<protein>
    <submittedName>
        <fullName evidence="2">Uncharacterized protein</fullName>
    </submittedName>
</protein>
<evidence type="ECO:0000313" key="3">
    <source>
        <dbReference type="Proteomes" id="UP001189429"/>
    </source>
</evidence>
<organism evidence="2 3">
    <name type="scientific">Prorocentrum cordatum</name>
    <dbReference type="NCBI Taxonomy" id="2364126"/>
    <lineage>
        <taxon>Eukaryota</taxon>
        <taxon>Sar</taxon>
        <taxon>Alveolata</taxon>
        <taxon>Dinophyceae</taxon>
        <taxon>Prorocentrales</taxon>
        <taxon>Prorocentraceae</taxon>
        <taxon>Prorocentrum</taxon>
    </lineage>
</organism>
<proteinExistence type="predicted"/>
<comment type="caution">
    <text evidence="2">The sequence shown here is derived from an EMBL/GenBank/DDBJ whole genome shotgun (WGS) entry which is preliminary data.</text>
</comment>
<dbReference type="EMBL" id="CAUYUJ010011391">
    <property type="protein sequence ID" value="CAK0831672.1"/>
    <property type="molecule type" value="Genomic_DNA"/>
</dbReference>
<keyword evidence="3" id="KW-1185">Reference proteome</keyword>
<accession>A0ABN9SIY2</accession>
<feature type="region of interest" description="Disordered" evidence="1">
    <location>
        <begin position="1"/>
        <end position="32"/>
    </location>
</feature>
<gene>
    <name evidence="2" type="ORF">PCOR1329_LOCUS29949</name>
</gene>
<reference evidence="2" key="1">
    <citation type="submission" date="2023-10" db="EMBL/GenBank/DDBJ databases">
        <authorList>
            <person name="Chen Y."/>
            <person name="Shah S."/>
            <person name="Dougan E. K."/>
            <person name="Thang M."/>
            <person name="Chan C."/>
        </authorList>
    </citation>
    <scope>NUCLEOTIDE SEQUENCE [LARGE SCALE GENOMIC DNA]</scope>
</reference>
<feature type="non-terminal residue" evidence="2">
    <location>
        <position position="1"/>
    </location>
</feature>
<evidence type="ECO:0000256" key="1">
    <source>
        <dbReference type="SAM" id="MobiDB-lite"/>
    </source>
</evidence>
<name>A0ABN9SIY2_9DINO</name>
<evidence type="ECO:0000313" key="2">
    <source>
        <dbReference type="EMBL" id="CAK0831672.1"/>
    </source>
</evidence>
<dbReference type="Proteomes" id="UP001189429">
    <property type="component" value="Unassembled WGS sequence"/>
</dbReference>